<reference evidence="9 10" key="1">
    <citation type="submission" date="2017-02" db="EMBL/GenBank/DDBJ databases">
        <authorList>
            <person name="Peterson S.W."/>
        </authorList>
    </citation>
    <scope>NUCLEOTIDE SEQUENCE [LARGE SCALE GENOMIC DNA]</scope>
    <source>
        <strain evidence="9 10">ATCC 43854</strain>
    </source>
</reference>
<evidence type="ECO:0000313" key="10">
    <source>
        <dbReference type="Proteomes" id="UP000190449"/>
    </source>
</evidence>
<evidence type="ECO:0000256" key="6">
    <source>
        <dbReference type="SAM" id="MobiDB-lite"/>
    </source>
</evidence>
<gene>
    <name evidence="9" type="ORF">SAMN02745108_00579</name>
</gene>
<keyword evidence="2 4" id="KW-0472">Membrane</keyword>
<dbReference type="GO" id="GO:0009279">
    <property type="term" value="C:cell outer membrane"/>
    <property type="evidence" value="ECO:0007669"/>
    <property type="project" value="UniProtKB-SubCell"/>
</dbReference>
<evidence type="ECO:0000313" key="9">
    <source>
        <dbReference type="EMBL" id="SJZ44070.1"/>
    </source>
</evidence>
<dbReference type="Gene3D" id="3.30.1330.60">
    <property type="entry name" value="OmpA-like domain"/>
    <property type="match status" value="1"/>
</dbReference>
<evidence type="ECO:0000256" key="2">
    <source>
        <dbReference type="ARBA" id="ARBA00023136"/>
    </source>
</evidence>
<accession>A0A1T4KNT2</accession>
<dbReference type="InterPro" id="IPR036737">
    <property type="entry name" value="OmpA-like_sf"/>
</dbReference>
<dbReference type="AlphaFoldDB" id="A0A1T4KNT2"/>
<dbReference type="SUPFAM" id="SSF103088">
    <property type="entry name" value="OmpA-like"/>
    <property type="match status" value="1"/>
</dbReference>
<feature type="coiled-coil region" evidence="5">
    <location>
        <begin position="787"/>
        <end position="814"/>
    </location>
</feature>
<feature type="signal peptide" evidence="7">
    <location>
        <begin position="1"/>
        <end position="20"/>
    </location>
</feature>
<keyword evidence="5" id="KW-0175">Coiled coil</keyword>
<dbReference type="PRINTS" id="PR01021">
    <property type="entry name" value="OMPADOMAIN"/>
</dbReference>
<dbReference type="InterPro" id="IPR006690">
    <property type="entry name" value="OMPA-like_CS"/>
</dbReference>
<dbReference type="PROSITE" id="PS01068">
    <property type="entry name" value="OMPA_1"/>
    <property type="match status" value="1"/>
</dbReference>
<dbReference type="InterPro" id="IPR006665">
    <property type="entry name" value="OmpA-like"/>
</dbReference>
<proteinExistence type="predicted"/>
<evidence type="ECO:0000256" key="7">
    <source>
        <dbReference type="SAM" id="SignalP"/>
    </source>
</evidence>
<dbReference type="RefSeq" id="WP_078775703.1">
    <property type="nucleotide sequence ID" value="NZ_FUWU01000006.1"/>
</dbReference>
<keyword evidence="7" id="KW-0732">Signal</keyword>
<organism evidence="9 10">
    <name type="scientific">Fibrobacter intestinalis</name>
    <dbReference type="NCBI Taxonomy" id="28122"/>
    <lineage>
        <taxon>Bacteria</taxon>
        <taxon>Pseudomonadati</taxon>
        <taxon>Fibrobacterota</taxon>
        <taxon>Fibrobacteria</taxon>
        <taxon>Fibrobacterales</taxon>
        <taxon>Fibrobacteraceae</taxon>
        <taxon>Fibrobacter</taxon>
    </lineage>
</organism>
<evidence type="ECO:0000256" key="1">
    <source>
        <dbReference type="ARBA" id="ARBA00004442"/>
    </source>
</evidence>
<dbReference type="Pfam" id="PF00691">
    <property type="entry name" value="OmpA"/>
    <property type="match status" value="1"/>
</dbReference>
<evidence type="ECO:0000256" key="3">
    <source>
        <dbReference type="ARBA" id="ARBA00023237"/>
    </source>
</evidence>
<dbReference type="CDD" id="cd07185">
    <property type="entry name" value="OmpA_C-like"/>
    <property type="match status" value="1"/>
</dbReference>
<keyword evidence="3" id="KW-0998">Cell outer membrane</keyword>
<feature type="region of interest" description="Disordered" evidence="6">
    <location>
        <begin position="353"/>
        <end position="378"/>
    </location>
</feature>
<dbReference type="InterPro" id="IPR050330">
    <property type="entry name" value="Bact_OuterMem_StrucFunc"/>
</dbReference>
<dbReference type="EMBL" id="FUWU01000006">
    <property type="protein sequence ID" value="SJZ44070.1"/>
    <property type="molecule type" value="Genomic_DNA"/>
</dbReference>
<evidence type="ECO:0000259" key="8">
    <source>
        <dbReference type="PROSITE" id="PS51123"/>
    </source>
</evidence>
<feature type="domain" description="OmpA-like" evidence="8">
    <location>
        <begin position="766"/>
        <end position="883"/>
    </location>
</feature>
<protein>
    <submittedName>
        <fullName evidence="9">OmpA family protein</fullName>
    </submittedName>
</protein>
<name>A0A1T4KNT2_9BACT</name>
<feature type="compositionally biased region" description="Basic and acidic residues" evidence="6">
    <location>
        <begin position="353"/>
        <end position="376"/>
    </location>
</feature>
<dbReference type="PANTHER" id="PTHR30329">
    <property type="entry name" value="STATOR ELEMENT OF FLAGELLAR MOTOR COMPLEX"/>
    <property type="match status" value="1"/>
</dbReference>
<dbReference type="STRING" id="28122.SAMN02745108_00579"/>
<dbReference type="InterPro" id="IPR006664">
    <property type="entry name" value="OMP_bac"/>
</dbReference>
<comment type="subcellular location">
    <subcellularLocation>
        <location evidence="1">Cell outer membrane</location>
    </subcellularLocation>
</comment>
<dbReference type="Proteomes" id="UP000190449">
    <property type="component" value="Unassembled WGS sequence"/>
</dbReference>
<evidence type="ECO:0000256" key="4">
    <source>
        <dbReference type="PROSITE-ProRule" id="PRU00473"/>
    </source>
</evidence>
<dbReference type="PROSITE" id="PS51123">
    <property type="entry name" value="OMPA_2"/>
    <property type="match status" value="1"/>
</dbReference>
<evidence type="ECO:0000256" key="5">
    <source>
        <dbReference type="SAM" id="Coils"/>
    </source>
</evidence>
<feature type="chain" id="PRO_5012391283" evidence="7">
    <location>
        <begin position="21"/>
        <end position="883"/>
    </location>
</feature>
<sequence>MKKGIKCLALLGLSVSVAFAHETFNRDAQLGFDKTYSAQSMKHGQLGITVLGDISNDKGIFDDGEYYSNTGRNRIAEYYGGSAYIGMAFGMFEIVDVSIMLPYYYDHIGFDSYTDENGNKISAGDAANQGYLGNLRASLKFRAPLPEDQMFDIALVLGADFPTTDANKRGIWIRRPDYINKDKGVGYAFGSNQSIFRTTAAVTMDLRKIDAAPLLFHLNGGYRFTVGNDEFPNFFSFAVGMEVYPLPVVSIFGEYYMDIADGDYKIIDNMGMNEASVGLVFHIGSHLDLQVGGHFAISKDYTKAPVSGGFSHDGSHHNSNGTQEKVWRYKTRTTPSAYGFGGITWSGFLIDPDRDGDGVPDSEDKCPDEAGDKRNDGCPWANPDLDEDGICDSWVAEKGLHAEFADICEGIDRCPNEPGNGSDGCPLDNPDVDADGVCDPWVAQKNMLAQFKGVCEGIDECPSQAGDIAFNGCPSKNPDPDQDSICSPWVTDEGRLADFADVCKGYDMCPGEAGPVANKGCPWPDPDVDGDGLCDAWVTEKGLGYFFENPTDPNVKQCKGVDKCPAEYGPVENDGCPLENPDPDKDSVCSPWVSEKDMLDDYKSVCTGVDKCPNEAGPLATGGCPTEDPDIDKDGVCDPWVTQKGMLDVFKDVCSGLDKCPQDSGSVVNNGCPLDNPDSDNDSVCDPWVTQKGMLDAFVGKCAGLDKCPLDSGSVSNNGCPLDNPDSDNDGVCDPWVTQKGMLDAFAGKCVGLDKCPYEAGAKEADGCPMEDIKLEVYFSSGKSKLTANSKRTLRELAKNLNSKERKNERYQILGYTDDRGKESANLKLSQQRANAVVTELVKNGVDKGRLEAVGMGEADPIADNSTAEGRELNRRIMMKRIQ</sequence>
<dbReference type="PANTHER" id="PTHR30329:SF21">
    <property type="entry name" value="LIPOPROTEIN YIAD-RELATED"/>
    <property type="match status" value="1"/>
</dbReference>